<gene>
    <name evidence="1" type="ORF">nbrc107696_08190</name>
</gene>
<reference evidence="2" key="1">
    <citation type="submission" date="2019-06" db="EMBL/GenBank/DDBJ databases">
        <title>Gordonia isolated from sludge of a wastewater treatment plant.</title>
        <authorList>
            <person name="Tamura T."/>
            <person name="Aoyama K."/>
            <person name="Kang Y."/>
            <person name="Saito S."/>
            <person name="Akiyama N."/>
            <person name="Yazawa K."/>
            <person name="Gonoi T."/>
            <person name="Mikami Y."/>
        </authorList>
    </citation>
    <scope>NUCLEOTIDE SEQUENCE [LARGE SCALE GENOMIC DNA]</scope>
    <source>
        <strain evidence="2">NBRC 107696</strain>
    </source>
</reference>
<sequence>MSTLCQLARQGAGRWQAPAITSGTAADRPTSNIITEEDPMLPTATVALTIRVDNDYAHGPTFHHILHVDVPVPADDADLTEWAMDTLFPYTGEGPDYAHMDAIYSVQIISAPAEFDRILGLSISAMG</sequence>
<evidence type="ECO:0000313" key="2">
    <source>
        <dbReference type="Proteomes" id="UP000444960"/>
    </source>
</evidence>
<name>A0A7I9V598_9ACTN</name>
<keyword evidence="2" id="KW-1185">Reference proteome</keyword>
<dbReference type="AlphaFoldDB" id="A0A7I9V598"/>
<accession>A0A7I9V598</accession>
<dbReference type="Proteomes" id="UP000444960">
    <property type="component" value="Unassembled WGS sequence"/>
</dbReference>
<protein>
    <submittedName>
        <fullName evidence="1">Uncharacterized protein</fullName>
    </submittedName>
</protein>
<evidence type="ECO:0000313" key="1">
    <source>
        <dbReference type="EMBL" id="GEE00373.1"/>
    </source>
</evidence>
<dbReference type="EMBL" id="BJOV01000002">
    <property type="protein sequence ID" value="GEE00373.1"/>
    <property type="molecule type" value="Genomic_DNA"/>
</dbReference>
<proteinExistence type="predicted"/>
<organism evidence="1 2">
    <name type="scientific">Gordonia spumicola</name>
    <dbReference type="NCBI Taxonomy" id="589161"/>
    <lineage>
        <taxon>Bacteria</taxon>
        <taxon>Bacillati</taxon>
        <taxon>Actinomycetota</taxon>
        <taxon>Actinomycetes</taxon>
        <taxon>Mycobacteriales</taxon>
        <taxon>Gordoniaceae</taxon>
        <taxon>Gordonia</taxon>
    </lineage>
</organism>
<comment type="caution">
    <text evidence="1">The sequence shown here is derived from an EMBL/GenBank/DDBJ whole genome shotgun (WGS) entry which is preliminary data.</text>
</comment>